<comment type="caution">
    <text evidence="1">The sequence shown here is derived from an EMBL/GenBank/DDBJ whole genome shotgun (WGS) entry which is preliminary data.</text>
</comment>
<sequence length="80" mass="9582">MKLTKTFKTFFENEKSGGLLLLFVTILSLTLANSLFQTEYIALWEKDFGEHSITHWINDCLMTIFFFTDWIRTRTRNLPW</sequence>
<proteinExistence type="predicted"/>
<organism evidence="1 2">
    <name type="scientific">Flavobacterium salmonis</name>
    <dbReference type="NCBI Taxonomy" id="2654844"/>
    <lineage>
        <taxon>Bacteria</taxon>
        <taxon>Pseudomonadati</taxon>
        <taxon>Bacteroidota</taxon>
        <taxon>Flavobacteriia</taxon>
        <taxon>Flavobacteriales</taxon>
        <taxon>Flavobacteriaceae</taxon>
        <taxon>Flavobacterium</taxon>
    </lineage>
</organism>
<dbReference type="GO" id="GO:0016020">
    <property type="term" value="C:membrane"/>
    <property type="evidence" value="ECO:0007669"/>
    <property type="project" value="InterPro"/>
</dbReference>
<accession>A0A6V6YPE0</accession>
<protein>
    <submittedName>
        <fullName evidence="1">Na+/H+ antiporter NhaA</fullName>
    </submittedName>
</protein>
<keyword evidence="2" id="KW-1185">Reference proteome</keyword>
<dbReference type="Pfam" id="PF06965">
    <property type="entry name" value="Na_H_antiport_1"/>
    <property type="match status" value="1"/>
</dbReference>
<dbReference type="EMBL" id="CAIJDP010000053">
    <property type="protein sequence ID" value="CAD0001194.1"/>
    <property type="molecule type" value="Genomic_DNA"/>
</dbReference>
<name>A0A6V6YPE0_9FLAO</name>
<dbReference type="GO" id="GO:0006814">
    <property type="term" value="P:sodium ion transport"/>
    <property type="evidence" value="ECO:0007669"/>
    <property type="project" value="InterPro"/>
</dbReference>
<gene>
    <name evidence="1" type="ORF">FLAT13_00425</name>
</gene>
<dbReference type="AlphaFoldDB" id="A0A6V6YPE0"/>
<dbReference type="Proteomes" id="UP000530060">
    <property type="component" value="Unassembled WGS sequence"/>
</dbReference>
<dbReference type="InterPro" id="IPR023171">
    <property type="entry name" value="Na/H_antiporter_dom_sf"/>
</dbReference>
<reference evidence="1 2" key="1">
    <citation type="submission" date="2020-06" db="EMBL/GenBank/DDBJ databases">
        <authorList>
            <person name="Criscuolo A."/>
        </authorList>
    </citation>
    <scope>NUCLEOTIDE SEQUENCE [LARGE SCALE GENOMIC DNA]</scope>
    <source>
        <strain evidence="2">CIP 111411</strain>
    </source>
</reference>
<dbReference type="GO" id="GO:0006885">
    <property type="term" value="P:regulation of pH"/>
    <property type="evidence" value="ECO:0007669"/>
    <property type="project" value="InterPro"/>
</dbReference>
<evidence type="ECO:0000313" key="1">
    <source>
        <dbReference type="EMBL" id="CAD0001194.1"/>
    </source>
</evidence>
<dbReference type="InterPro" id="IPR004670">
    <property type="entry name" value="NhaA"/>
</dbReference>
<evidence type="ECO:0000313" key="2">
    <source>
        <dbReference type="Proteomes" id="UP000530060"/>
    </source>
</evidence>
<dbReference type="Gene3D" id="1.20.1530.10">
    <property type="entry name" value="Na+/H+ antiporter like domain"/>
    <property type="match status" value="1"/>
</dbReference>